<evidence type="ECO:0000259" key="3">
    <source>
        <dbReference type="Pfam" id="PF26109"/>
    </source>
</evidence>
<dbReference type="Proteomes" id="UP000263517">
    <property type="component" value="Unassembled WGS sequence"/>
</dbReference>
<dbReference type="Pfam" id="PF26109">
    <property type="entry name" value="WHD_BrxR"/>
    <property type="match status" value="1"/>
</dbReference>
<accession>A0A350NZ97</accession>
<dbReference type="Pfam" id="PF13280">
    <property type="entry name" value="WYL"/>
    <property type="match status" value="1"/>
</dbReference>
<dbReference type="OrthoDB" id="9807255at2"/>
<evidence type="ECO:0000313" key="4">
    <source>
        <dbReference type="EMBL" id="HAW74364.1"/>
    </source>
</evidence>
<evidence type="ECO:0000313" key="5">
    <source>
        <dbReference type="Proteomes" id="UP000263517"/>
    </source>
</evidence>
<feature type="domain" description="DNA-binding transcriptional repressor CapW C-terminal dimerisation" evidence="2">
    <location>
        <begin position="199"/>
        <end position="269"/>
    </location>
</feature>
<gene>
    <name evidence="4" type="ORF">DCW74_01345</name>
</gene>
<dbReference type="KEGG" id="aaus:EP12_14695"/>
<dbReference type="InterPro" id="IPR059019">
    <property type="entry name" value="WHD_CapW"/>
</dbReference>
<feature type="domain" description="DNA-binding transcriptional repressor CapW winged helix-turn-helix" evidence="3">
    <location>
        <begin position="2"/>
        <end position="82"/>
    </location>
</feature>
<proteinExistence type="predicted"/>
<reference evidence="4 5" key="1">
    <citation type="journal article" date="2018" name="Nat. Biotechnol.">
        <title>A standardized bacterial taxonomy based on genome phylogeny substantially revises the tree of life.</title>
        <authorList>
            <person name="Parks D.H."/>
            <person name="Chuvochina M."/>
            <person name="Waite D.W."/>
            <person name="Rinke C."/>
            <person name="Skarshewski A."/>
            <person name="Chaumeil P.A."/>
            <person name="Hugenholtz P."/>
        </authorList>
    </citation>
    <scope>NUCLEOTIDE SEQUENCE [LARGE SCALE GENOMIC DNA]</scope>
    <source>
        <strain evidence="4">UBA11978</strain>
    </source>
</reference>
<evidence type="ECO:0000259" key="1">
    <source>
        <dbReference type="Pfam" id="PF13280"/>
    </source>
</evidence>
<organism evidence="4 5">
    <name type="scientific">Alteromonas australica</name>
    <dbReference type="NCBI Taxonomy" id="589873"/>
    <lineage>
        <taxon>Bacteria</taxon>
        <taxon>Pseudomonadati</taxon>
        <taxon>Pseudomonadota</taxon>
        <taxon>Gammaproteobacteria</taxon>
        <taxon>Alteromonadales</taxon>
        <taxon>Alteromonadaceae</taxon>
        <taxon>Alteromonas/Salinimonas group</taxon>
        <taxon>Alteromonas</taxon>
    </lineage>
</organism>
<feature type="domain" description="WYL" evidence="1">
    <location>
        <begin position="114"/>
        <end position="180"/>
    </location>
</feature>
<name>A0A350NZ97_9ALTE</name>
<sequence length="275" mass="31985">MELAQRYWMLELLAYWEGQINTKPLMRAFDISRQSASATINKYLASNEDTLVYDVTQKAYVVTETFNPTIINKTVDEYFDWQQAGKIPSFQPRKPSTNQVRIQPLLRYVDPNTMRPLLKAMKCKTAVDCEYLSVTNNEPIGRLFYPHSFVKAANRWHVRGFCALRNNYLDFVLSRFRSVEYDGAESVNTEIDDVKWNSFVNLILAPDSRLSDIQKQALEKDFNMMDGRLTVKARGALVKYTLDDLQIKTKMLEADPQAQQLVCVNYSDIKQWLYE</sequence>
<evidence type="ECO:0000259" key="2">
    <source>
        <dbReference type="Pfam" id="PF26107"/>
    </source>
</evidence>
<comment type="caution">
    <text evidence="4">The sequence shown here is derived from an EMBL/GenBank/DDBJ whole genome shotgun (WGS) entry which is preliminary data.</text>
</comment>
<dbReference type="PIRSF" id="PIRSF015558">
    <property type="entry name" value="Txn_reg_DeoR_prd"/>
    <property type="match status" value="1"/>
</dbReference>
<protein>
    <submittedName>
        <fullName evidence="4">WYL domain-containing protein</fullName>
    </submittedName>
</protein>
<dbReference type="InterPro" id="IPR026881">
    <property type="entry name" value="WYL_dom"/>
</dbReference>
<dbReference type="InterPro" id="IPR059020">
    <property type="entry name" value="CapW_CTD"/>
</dbReference>
<dbReference type="STRING" id="589873.EP12_14695"/>
<dbReference type="PROSITE" id="PS52050">
    <property type="entry name" value="WYL"/>
    <property type="match status" value="1"/>
</dbReference>
<dbReference type="RefSeq" id="WP_044448289.1">
    <property type="nucleotide sequence ID" value="NZ_CAJXAX010000045.1"/>
</dbReference>
<dbReference type="InterPro" id="IPR016634">
    <property type="entry name" value="CapW-like"/>
</dbReference>
<dbReference type="AlphaFoldDB" id="A0A350NZ97"/>
<dbReference type="Pfam" id="PF26107">
    <property type="entry name" value="BrxR_CTD"/>
    <property type="match status" value="1"/>
</dbReference>
<dbReference type="EMBL" id="DNAN01000048">
    <property type="protein sequence ID" value="HAW74364.1"/>
    <property type="molecule type" value="Genomic_DNA"/>
</dbReference>